<dbReference type="EMBL" id="CP019288">
    <property type="protein sequence ID" value="QHI35752.1"/>
    <property type="molecule type" value="Genomic_DNA"/>
</dbReference>
<dbReference type="RefSeq" id="WP_160128478.1">
    <property type="nucleotide sequence ID" value="NZ_CP019288.1"/>
</dbReference>
<gene>
    <name evidence="1" type="ORF">IMCC3317_11000</name>
</gene>
<dbReference type="AlphaFoldDB" id="A0A7L4ZGI1"/>
<evidence type="ECO:0000313" key="1">
    <source>
        <dbReference type="EMBL" id="QHI35752.1"/>
    </source>
</evidence>
<reference evidence="1 2" key="1">
    <citation type="journal article" date="2013" name="Int. J. Syst. Evol. Microbiol.">
        <title>Kordia antarctica sp. nov., isolated from Antarctic seawater.</title>
        <authorList>
            <person name="Baek K."/>
            <person name="Choi A."/>
            <person name="Kang I."/>
            <person name="Lee K."/>
            <person name="Cho J.C."/>
        </authorList>
    </citation>
    <scope>NUCLEOTIDE SEQUENCE [LARGE SCALE GENOMIC DNA]</scope>
    <source>
        <strain evidence="1 2">IMCC3317</strain>
    </source>
</reference>
<sequence>MIKVTGNSDLDIDLKTEALQELSKLPTEVLARLVELSKIKKALGYLSTETGFATIKTVLGN</sequence>
<dbReference type="OrthoDB" id="1452460at2"/>
<dbReference type="KEGG" id="kan:IMCC3317_11000"/>
<organism evidence="1 2">
    <name type="scientific">Kordia antarctica</name>
    <dbReference type="NCBI Taxonomy" id="1218801"/>
    <lineage>
        <taxon>Bacteria</taxon>
        <taxon>Pseudomonadati</taxon>
        <taxon>Bacteroidota</taxon>
        <taxon>Flavobacteriia</taxon>
        <taxon>Flavobacteriales</taxon>
        <taxon>Flavobacteriaceae</taxon>
        <taxon>Kordia</taxon>
    </lineage>
</organism>
<dbReference type="Proteomes" id="UP000464657">
    <property type="component" value="Chromosome"/>
</dbReference>
<proteinExistence type="predicted"/>
<keyword evidence="2" id="KW-1185">Reference proteome</keyword>
<accession>A0A7L4ZGI1</accession>
<evidence type="ECO:0000313" key="2">
    <source>
        <dbReference type="Proteomes" id="UP000464657"/>
    </source>
</evidence>
<protein>
    <submittedName>
        <fullName evidence="1">Uncharacterized protein</fullName>
    </submittedName>
</protein>
<name>A0A7L4ZGI1_9FLAO</name>